<gene>
    <name evidence="2" type="ORF">Plo01_60040</name>
</gene>
<proteinExistence type="predicted"/>
<accession>A0A8J3RQU1</accession>
<organism evidence="2 3">
    <name type="scientific">Planobispora longispora</name>
    <dbReference type="NCBI Taxonomy" id="28887"/>
    <lineage>
        <taxon>Bacteria</taxon>
        <taxon>Bacillati</taxon>
        <taxon>Actinomycetota</taxon>
        <taxon>Actinomycetes</taxon>
        <taxon>Streptosporangiales</taxon>
        <taxon>Streptosporangiaceae</taxon>
        <taxon>Planobispora</taxon>
    </lineage>
</organism>
<evidence type="ECO:0000256" key="1">
    <source>
        <dbReference type="SAM" id="MobiDB-lite"/>
    </source>
</evidence>
<sequence>MSPFDELAGYAAEIAPVIDVVHVGVHAASGRRVQELVTRSGLDAGLLIDLRYVLPVRPLTREGLAAVYRYAPVDEAWIAAQIAQGILIEDQVRDGAAPGGSGPPATPGASGGRGVLRATDRALAFIAELYGIHAAATAGLWAAHADRLPLLTGLAGRLLTAAARGGGPAFAQVSPPHEPPGTPDGVLLFNRLAALRLHRADAHAAAWSGAGLTAGQIVAMPPGPDRDAIEAETNRRAAAPYETLTARERETFLDGLRTLL</sequence>
<reference evidence="2 3" key="1">
    <citation type="submission" date="2021-01" db="EMBL/GenBank/DDBJ databases">
        <title>Whole genome shotgun sequence of Planobispora longispora NBRC 13918.</title>
        <authorList>
            <person name="Komaki H."/>
            <person name="Tamura T."/>
        </authorList>
    </citation>
    <scope>NUCLEOTIDE SEQUENCE [LARGE SCALE GENOMIC DNA]</scope>
    <source>
        <strain evidence="2 3">NBRC 13918</strain>
    </source>
</reference>
<dbReference type="AlphaFoldDB" id="A0A8J3RQU1"/>
<dbReference type="RefSeq" id="WP_203894032.1">
    <property type="nucleotide sequence ID" value="NZ_BOOH01000049.1"/>
</dbReference>
<evidence type="ECO:0000313" key="3">
    <source>
        <dbReference type="Proteomes" id="UP000616724"/>
    </source>
</evidence>
<evidence type="ECO:0000313" key="2">
    <source>
        <dbReference type="EMBL" id="GIH79575.1"/>
    </source>
</evidence>
<name>A0A8J3RQU1_9ACTN</name>
<protein>
    <submittedName>
        <fullName evidence="2">Uncharacterized protein</fullName>
    </submittedName>
</protein>
<keyword evidence="3" id="KW-1185">Reference proteome</keyword>
<comment type="caution">
    <text evidence="2">The sequence shown here is derived from an EMBL/GenBank/DDBJ whole genome shotgun (WGS) entry which is preliminary data.</text>
</comment>
<dbReference type="EMBL" id="BOOH01000049">
    <property type="protein sequence ID" value="GIH79575.1"/>
    <property type="molecule type" value="Genomic_DNA"/>
</dbReference>
<feature type="region of interest" description="Disordered" evidence="1">
    <location>
        <begin position="94"/>
        <end position="113"/>
    </location>
</feature>
<dbReference type="Proteomes" id="UP000616724">
    <property type="component" value="Unassembled WGS sequence"/>
</dbReference>